<proteinExistence type="predicted"/>
<dbReference type="RefSeq" id="WP_116241014.1">
    <property type="nucleotide sequence ID" value="NZ_QUAB01000016.1"/>
</dbReference>
<dbReference type="PANTHER" id="PTHR43249:SF1">
    <property type="entry name" value="D-GLUCOSIDE 3-DEHYDROGENASE"/>
    <property type="match status" value="1"/>
</dbReference>
<name>A0A371NWN8_9MICO</name>
<evidence type="ECO:0000313" key="2">
    <source>
        <dbReference type="EMBL" id="REJ07498.1"/>
    </source>
</evidence>
<dbReference type="Proteomes" id="UP000262172">
    <property type="component" value="Unassembled WGS sequence"/>
</dbReference>
<dbReference type="EMBL" id="QUAB01000016">
    <property type="protein sequence ID" value="REJ07498.1"/>
    <property type="molecule type" value="Genomic_DNA"/>
</dbReference>
<gene>
    <name evidence="2" type="ORF">DY023_03815</name>
</gene>
<dbReference type="InterPro" id="IPR000683">
    <property type="entry name" value="Gfo/Idh/MocA-like_OxRdtase_N"/>
</dbReference>
<dbReference type="Pfam" id="PF14100">
    <property type="entry name" value="DUF6807"/>
    <property type="match status" value="1"/>
</dbReference>
<dbReference type="AlphaFoldDB" id="A0A371NWN8"/>
<dbReference type="Pfam" id="PF01408">
    <property type="entry name" value="GFO_IDH_MocA"/>
    <property type="match status" value="1"/>
</dbReference>
<dbReference type="GO" id="GO:0000166">
    <property type="term" value="F:nucleotide binding"/>
    <property type="evidence" value="ECO:0007669"/>
    <property type="project" value="InterPro"/>
</dbReference>
<dbReference type="InterPro" id="IPR036291">
    <property type="entry name" value="NAD(P)-bd_dom_sf"/>
</dbReference>
<dbReference type="InterPro" id="IPR029475">
    <property type="entry name" value="DUF6807"/>
</dbReference>
<dbReference type="Gene3D" id="3.40.50.720">
    <property type="entry name" value="NAD(P)-binding Rossmann-like Domain"/>
    <property type="match status" value="1"/>
</dbReference>
<sequence length="642" mass="67842">MTTPTVLLVGARGFGAVHLRNLDRLQDRVRLIGLVDPAGAPESGYGADAPHWPSLDEALASGIRPDIVIVATPTGTHFPLASAALEHGADLYLEKPPVATMEQFTALLDLQERTGRAVQIGFQSMGSHALAELAELGTATSVATWGAWTRDTAYWTRSAWAGHRVLNGAPVTDGVLTNALSHAIATALRIAGARRREDVARIELELLHAAGIQADDTSAVRITLHDGRVISGGLTLASAVSSAPLIEVRSPARDVVFSYTEDTLTEADGTVRQTGRTDLFEELLDHRATGIPLSSALVDSGAYMEVLEAVRTAPDPVAIPAEQIDELGEGPERVAAVRDAAFWVERAARSGALFSELHAPFAPIPASGSTTEIAVGDAVVAVHDDGSAVTPTSSPRPFLHPIRTLGGIRVTDAHPADHDWHLGLSFGIQHAGDVNFWGGPTYVRDEGYRWLDDHGRIVTTSFEHTDDGFARTAEWQRPDGSVALTEETSFAMSPEDDAWTFLFTTTLRAGAHAIELGSPGSHGRVGGGYGGLAWRLAPATDIEVRTPDATGEASVHGAIAPWVSFAARFADGEATVALAPADAATAADPWFVRVDDYPGIGSALAWDSPVQLAAGESLTRTFRGLVADGRRDAASVERMLAG</sequence>
<dbReference type="OrthoDB" id="9812981at2"/>
<organism evidence="2 3">
    <name type="scientific">Microbacterium bovistercoris</name>
    <dbReference type="NCBI Taxonomy" id="2293570"/>
    <lineage>
        <taxon>Bacteria</taxon>
        <taxon>Bacillati</taxon>
        <taxon>Actinomycetota</taxon>
        <taxon>Actinomycetes</taxon>
        <taxon>Micrococcales</taxon>
        <taxon>Microbacteriaceae</taxon>
        <taxon>Microbacterium</taxon>
    </lineage>
</organism>
<keyword evidence="3" id="KW-1185">Reference proteome</keyword>
<protein>
    <recommendedName>
        <fullName evidence="1">Gfo/Idh/MocA-like oxidoreductase N-terminal domain-containing protein</fullName>
    </recommendedName>
</protein>
<dbReference type="Gene3D" id="3.30.360.10">
    <property type="entry name" value="Dihydrodipicolinate Reductase, domain 2"/>
    <property type="match status" value="1"/>
</dbReference>
<feature type="domain" description="Gfo/Idh/MocA-like oxidoreductase N-terminal" evidence="1">
    <location>
        <begin position="6"/>
        <end position="122"/>
    </location>
</feature>
<reference evidence="2 3" key="1">
    <citation type="submission" date="2018-08" db="EMBL/GenBank/DDBJ databases">
        <title>Isolation, diversity and antifungal activity of Actinobacteria from cow dung.</title>
        <authorList>
            <person name="Ling L."/>
        </authorList>
    </citation>
    <scope>NUCLEOTIDE SEQUENCE [LARGE SCALE GENOMIC DNA]</scope>
    <source>
        <strain evidence="2 3">NEAU-LLE</strain>
    </source>
</reference>
<dbReference type="SUPFAM" id="SSF51735">
    <property type="entry name" value="NAD(P)-binding Rossmann-fold domains"/>
    <property type="match status" value="1"/>
</dbReference>
<dbReference type="PANTHER" id="PTHR43249">
    <property type="entry name" value="UDP-N-ACETYL-2-AMINO-2-DEOXY-D-GLUCURONATE OXIDASE"/>
    <property type="match status" value="1"/>
</dbReference>
<accession>A0A371NWN8</accession>
<dbReference type="InterPro" id="IPR052515">
    <property type="entry name" value="Gfo/Idh/MocA_Oxidoreductase"/>
</dbReference>
<evidence type="ECO:0000313" key="3">
    <source>
        <dbReference type="Proteomes" id="UP000262172"/>
    </source>
</evidence>
<evidence type="ECO:0000259" key="1">
    <source>
        <dbReference type="Pfam" id="PF01408"/>
    </source>
</evidence>
<comment type="caution">
    <text evidence="2">The sequence shown here is derived from an EMBL/GenBank/DDBJ whole genome shotgun (WGS) entry which is preliminary data.</text>
</comment>